<organism evidence="2 3">
    <name type="scientific">Aestuariibaculum suncheonense</name>
    <dbReference type="NCBI Taxonomy" id="1028745"/>
    <lineage>
        <taxon>Bacteria</taxon>
        <taxon>Pseudomonadati</taxon>
        <taxon>Bacteroidota</taxon>
        <taxon>Flavobacteriia</taxon>
        <taxon>Flavobacteriales</taxon>
        <taxon>Flavobacteriaceae</taxon>
    </lineage>
</organism>
<comment type="caution">
    <text evidence="2">The sequence shown here is derived from an EMBL/GenBank/DDBJ whole genome shotgun (WGS) entry which is preliminary data.</text>
</comment>
<evidence type="ECO:0000313" key="3">
    <source>
        <dbReference type="Proteomes" id="UP000602057"/>
    </source>
</evidence>
<protein>
    <recommendedName>
        <fullName evidence="4">Lipoprotein</fullName>
    </recommendedName>
</protein>
<feature type="signal peptide" evidence="1">
    <location>
        <begin position="1"/>
        <end position="20"/>
    </location>
</feature>
<dbReference type="Proteomes" id="UP000602057">
    <property type="component" value="Unassembled WGS sequence"/>
</dbReference>
<proteinExistence type="predicted"/>
<evidence type="ECO:0008006" key="4">
    <source>
        <dbReference type="Google" id="ProtNLM"/>
    </source>
</evidence>
<feature type="chain" id="PRO_5035199183" description="Lipoprotein" evidence="1">
    <location>
        <begin position="21"/>
        <end position="206"/>
    </location>
</feature>
<name>A0A8J6Q5F2_9FLAO</name>
<dbReference type="AlphaFoldDB" id="A0A8J6Q5F2"/>
<sequence>MKFIKITLFLFFGLSLTNCASRYQTINPTSVNYVSKTETKGIQLEYRYSLLERKYSKKEIKKGVKVVAFKITNHSDKDIIFGDNVTFKYTNGEAVQVLETEQTFKTLKQQSALYLLYLLLTPVNFYTSTTNSYGVEEQTSSTPIGLVLGPGIAAGNVIQASSANKKFKTELQNYDLNGTVIKPGETKHGLIGIKSFHHDTLKLNVE</sequence>
<dbReference type="EMBL" id="JACVXC010000001">
    <property type="protein sequence ID" value="MBD0834401.1"/>
    <property type="molecule type" value="Genomic_DNA"/>
</dbReference>
<evidence type="ECO:0000313" key="2">
    <source>
        <dbReference type="EMBL" id="MBD0834401.1"/>
    </source>
</evidence>
<reference evidence="2" key="2">
    <citation type="submission" date="2020-09" db="EMBL/GenBank/DDBJ databases">
        <authorList>
            <person name="Wu Z."/>
        </authorList>
    </citation>
    <scope>NUCLEOTIDE SEQUENCE</scope>
    <source>
        <strain evidence="2">SC17</strain>
    </source>
</reference>
<accession>A0A8J6Q5F2</accession>
<keyword evidence="3" id="KW-1185">Reference proteome</keyword>
<dbReference type="RefSeq" id="WP_188214875.1">
    <property type="nucleotide sequence ID" value="NZ_BAABGH010000004.1"/>
</dbReference>
<reference evidence="2" key="1">
    <citation type="journal article" date="2013" name="Int. J. Syst. Evol. Microbiol.">
        <title>Aestuariibaculum suncheonense gen. nov., sp. nov., a marine bacterium of the family Flavobacteriaceae isolated from a tidal flat and emended descriptions of the genera Gaetbulibacter and Tamlana.</title>
        <authorList>
            <person name="Jeong S.H."/>
            <person name="Park M.S."/>
            <person name="Jin H.M."/>
            <person name="Lee K."/>
            <person name="Park W."/>
            <person name="Jeon C.O."/>
        </authorList>
    </citation>
    <scope>NUCLEOTIDE SEQUENCE</scope>
    <source>
        <strain evidence="2">SC17</strain>
    </source>
</reference>
<gene>
    <name evidence="2" type="ORF">ICJ84_03010</name>
</gene>
<keyword evidence="1" id="KW-0732">Signal</keyword>
<evidence type="ECO:0000256" key="1">
    <source>
        <dbReference type="SAM" id="SignalP"/>
    </source>
</evidence>